<evidence type="ECO:0000313" key="2">
    <source>
        <dbReference type="EMBL" id="KGB22562.1"/>
    </source>
</evidence>
<reference evidence="2 3" key="1">
    <citation type="submission" date="2014-06" db="EMBL/GenBank/DDBJ databases">
        <title>Functional and comparative genomic analyses of the Drosophila gut microbiota identify candidate symbiosis factors.</title>
        <authorList>
            <person name="Newell P.D."/>
            <person name="Chaston J.M."/>
            <person name="Douglas A.E."/>
        </authorList>
    </citation>
    <scope>NUCLEOTIDE SEQUENCE [LARGE SCALE GENOMIC DNA]</scope>
    <source>
        <strain evidence="2 3">DmCS_006</strain>
    </source>
</reference>
<dbReference type="AlphaFoldDB" id="A0A094YMG4"/>
<feature type="chain" id="PRO_5001904095" evidence="1">
    <location>
        <begin position="19"/>
        <end position="746"/>
    </location>
</feature>
<evidence type="ECO:0000256" key="1">
    <source>
        <dbReference type="SAM" id="SignalP"/>
    </source>
</evidence>
<name>A0A094YMG4_9PROT</name>
<feature type="signal peptide" evidence="1">
    <location>
        <begin position="1"/>
        <end position="18"/>
    </location>
</feature>
<protein>
    <submittedName>
        <fullName evidence="2">Uncharacterized protein</fullName>
    </submittedName>
</protein>
<organism evidence="2 3">
    <name type="scientific">Acetobacter tropicalis</name>
    <dbReference type="NCBI Taxonomy" id="104102"/>
    <lineage>
        <taxon>Bacteria</taxon>
        <taxon>Pseudomonadati</taxon>
        <taxon>Pseudomonadota</taxon>
        <taxon>Alphaproteobacteria</taxon>
        <taxon>Acetobacterales</taxon>
        <taxon>Acetobacteraceae</taxon>
        <taxon>Acetobacter</taxon>
    </lineage>
</organism>
<proteinExistence type="predicted"/>
<keyword evidence="3" id="KW-1185">Reference proteome</keyword>
<accession>A0A094YMG4</accession>
<dbReference type="PATRIC" id="fig|104102.7.peg.2120"/>
<gene>
    <name evidence="2" type="ORF">AtDm6_2143</name>
</gene>
<keyword evidence="1" id="KW-0732">Signal</keyword>
<sequence length="746" mass="79018">MRKIAIVFGVLFSSSAFAQPSGILWQNGRVLTAPMMQRFDAEKLNLQSLGKPGFAARLDAQGRIDAPVVGDVSEAKANSTGQKVSDIAASAANAIPKSDRNAAQGVAGLDENGYVTNPINTEGQLLSRSSQQFGVSPSIHVLPNDTGSQEATKTSKVPLVSHAYQWNGDGWENPNTFMLGGKQPFQNSSLAIYGAPYTYGNVGSLVDIEMTNSIWAWNRGGSGAFDAIAQFINAGNTTPYYKIGEEFIDDTGATHTLLFDARGVTVKPELPQSWLDMWERFGSTSSAGMLVFTNLMAAQPSIISARPGFPQGKIPNLWSGYVTGVTNIQGATHLDMPAGWHSSDAWVGVSGKNKGSIPNSSIGFDHIFYSAYSKPLLVIGTYNQAFVQNTKCGLTFPFTNDYKTKILRNDAPVSSCQGNELDVYVPGTKPDGFMHAQGFTAVVENPTPLLSPNSMAFDAQGNWPVAYQTGLGTDGYDFQGGVLDVGSRRGPSATVGATTEMAEVMQGSDAPTDVRSNMFGIRITQRVDTLGYGGIAGIHYPDDNSIHVGAWIGGNQFGVKNNALGNYGIFRGETIYNPAWDKEGVSLCGALNGYVNTENSCLSVASGGQVRIMPNQTRSNVGLNVDPSGFNGGGGGSAAIAIGPVPSNVSTAYGIFLGASFGNTVEDIHVGSRQIRRLDPDGTETLSGGLKVTGKTIFKGPVILPFGTPDSSSASCVRGQIEMDSHYTYTCVATNSWHRVSNGAAW</sequence>
<dbReference type="Proteomes" id="UP000029448">
    <property type="component" value="Unassembled WGS sequence"/>
</dbReference>
<comment type="caution">
    <text evidence="2">The sequence shown here is derived from an EMBL/GenBank/DDBJ whole genome shotgun (WGS) entry which is preliminary data.</text>
</comment>
<dbReference type="RefSeq" id="WP_035380599.1">
    <property type="nucleotide sequence ID" value="NZ_JACAOJ010000001.1"/>
</dbReference>
<dbReference type="EMBL" id="JOKM01000075">
    <property type="protein sequence ID" value="KGB22562.1"/>
    <property type="molecule type" value="Genomic_DNA"/>
</dbReference>
<dbReference type="GeneID" id="89478051"/>
<evidence type="ECO:0000313" key="3">
    <source>
        <dbReference type="Proteomes" id="UP000029448"/>
    </source>
</evidence>